<organism evidence="1 2">
    <name type="scientific">Aureobasidium vineae</name>
    <dbReference type="NCBI Taxonomy" id="2773715"/>
    <lineage>
        <taxon>Eukaryota</taxon>
        <taxon>Fungi</taxon>
        <taxon>Dikarya</taxon>
        <taxon>Ascomycota</taxon>
        <taxon>Pezizomycotina</taxon>
        <taxon>Dothideomycetes</taxon>
        <taxon>Dothideomycetidae</taxon>
        <taxon>Dothideales</taxon>
        <taxon>Saccotheciaceae</taxon>
        <taxon>Aureobasidium</taxon>
    </lineage>
</organism>
<evidence type="ECO:0000313" key="2">
    <source>
        <dbReference type="Proteomes" id="UP000716446"/>
    </source>
</evidence>
<keyword evidence="2" id="KW-1185">Reference proteome</keyword>
<dbReference type="AlphaFoldDB" id="A0A9N8JBI8"/>
<dbReference type="SUPFAM" id="SSF46689">
    <property type="entry name" value="Homeodomain-like"/>
    <property type="match status" value="1"/>
</dbReference>
<dbReference type="InterPro" id="IPR009057">
    <property type="entry name" value="Homeodomain-like_sf"/>
</dbReference>
<reference evidence="1" key="1">
    <citation type="submission" date="2020-06" db="EMBL/GenBank/DDBJ databases">
        <authorList>
            <person name="Onetto C."/>
        </authorList>
    </citation>
    <scope>NUCLEOTIDE SEQUENCE</scope>
</reference>
<protein>
    <recommendedName>
        <fullName evidence="3">Transposase</fullName>
    </recommendedName>
</protein>
<dbReference type="Proteomes" id="UP000716446">
    <property type="component" value="Unassembled WGS sequence"/>
</dbReference>
<gene>
    <name evidence="1" type="ORF">AWRI4619_LOCUS1382</name>
</gene>
<evidence type="ECO:0008006" key="3">
    <source>
        <dbReference type="Google" id="ProtNLM"/>
    </source>
</evidence>
<name>A0A9N8JBI8_9PEZI</name>
<proteinExistence type="predicted"/>
<sequence length="174" mass="20106">MPLNEHDKDLIEAMFRDNCDVNTVCKVIPHAARRTVYRMYENIQHFGQVRKPSSALKKRGAPKKITPVMREYLIELLSARNDLWQEELVFELWCEFDIAVNQSTISRLLAEEELSNKVNTRIASRQSVAQQGVYLKELADLMSRGLTAGLNPIDMLVYLDESACSEKVMFRRRS</sequence>
<evidence type="ECO:0000313" key="1">
    <source>
        <dbReference type="EMBL" id="CAD0082815.1"/>
    </source>
</evidence>
<accession>A0A9N8JBI8</accession>
<comment type="caution">
    <text evidence="1">The sequence shown here is derived from an EMBL/GenBank/DDBJ whole genome shotgun (WGS) entry which is preliminary data.</text>
</comment>
<dbReference type="EMBL" id="CAIJEN010000002">
    <property type="protein sequence ID" value="CAD0082815.1"/>
    <property type="molecule type" value="Genomic_DNA"/>
</dbReference>